<protein>
    <submittedName>
        <fullName evidence="1">Uncharacterized protein</fullName>
    </submittedName>
</protein>
<accession>A0A4Q9N0C0</accession>
<dbReference type="OrthoDB" id="3237970at2759"/>
<name>A0A4Q9N0C0_9APHY</name>
<dbReference type="Proteomes" id="UP000292957">
    <property type="component" value="Unassembled WGS sequence"/>
</dbReference>
<dbReference type="AlphaFoldDB" id="A0A4Q9N0C0"/>
<evidence type="ECO:0000313" key="1">
    <source>
        <dbReference type="EMBL" id="TBU32331.1"/>
    </source>
</evidence>
<reference evidence="1" key="1">
    <citation type="submission" date="2019-01" db="EMBL/GenBank/DDBJ databases">
        <title>Draft genome sequences of three monokaryotic isolates of the white-rot basidiomycete fungus Dichomitus squalens.</title>
        <authorList>
            <consortium name="DOE Joint Genome Institute"/>
            <person name="Lopez S.C."/>
            <person name="Andreopoulos B."/>
            <person name="Pangilinan J."/>
            <person name="Lipzen A."/>
            <person name="Riley R."/>
            <person name="Ahrendt S."/>
            <person name="Ng V."/>
            <person name="Barry K."/>
            <person name="Daum C."/>
            <person name="Grigoriev I.V."/>
            <person name="Hilden K.S."/>
            <person name="Makela M.R."/>
            <person name="de Vries R.P."/>
        </authorList>
    </citation>
    <scope>NUCLEOTIDE SEQUENCE [LARGE SCALE GENOMIC DNA]</scope>
    <source>
        <strain evidence="1">OM18370.1</strain>
    </source>
</reference>
<organism evidence="1">
    <name type="scientific">Dichomitus squalens</name>
    <dbReference type="NCBI Taxonomy" id="114155"/>
    <lineage>
        <taxon>Eukaryota</taxon>
        <taxon>Fungi</taxon>
        <taxon>Dikarya</taxon>
        <taxon>Basidiomycota</taxon>
        <taxon>Agaricomycotina</taxon>
        <taxon>Agaricomycetes</taxon>
        <taxon>Polyporales</taxon>
        <taxon>Polyporaceae</taxon>
        <taxon>Dichomitus</taxon>
    </lineage>
</organism>
<dbReference type="EMBL" id="ML143395">
    <property type="protein sequence ID" value="TBU32331.1"/>
    <property type="molecule type" value="Genomic_DNA"/>
</dbReference>
<sequence>MRVDSRVQDLSIIKMRPTLVRLVRVVPRSKVDPALRPIPEPVRSDVPRPSLIEVLLKRKEEAGADYPPNIRIEALKAKTALRGLPRDARKTLAAMLKEH</sequence>
<proteinExistence type="predicted"/>
<gene>
    <name evidence="1" type="ORF">BD311DRAFT_785834</name>
</gene>